<keyword evidence="6 10" id="KW-0408">Iron</keyword>
<accession>T0RX06</accession>
<evidence type="ECO:0000256" key="8">
    <source>
        <dbReference type="ARBA" id="ARBA00023136"/>
    </source>
</evidence>
<dbReference type="InParanoid" id="T0RX06"/>
<comment type="function">
    <text evidence="10">Lyase that catalyzes the covalent linking of the heme group to the cytochrome C apoprotein to produce the mature functional cytochrome.</text>
</comment>
<comment type="similarity">
    <text evidence="2 10">Belongs to the cytochrome c-type heme lyase family.</text>
</comment>
<keyword evidence="9 10" id="KW-0456">Lyase</keyword>
<keyword evidence="3 10" id="KW-0349">Heme</keyword>
<gene>
    <name evidence="11" type="ORF">SDRG_05320</name>
</gene>
<dbReference type="OMA" id="HEKIAPF"/>
<dbReference type="PANTHER" id="PTHR12743">
    <property type="entry name" value="CYTOCHROME C1 HEME LYASE"/>
    <property type="match status" value="1"/>
</dbReference>
<evidence type="ECO:0000256" key="6">
    <source>
        <dbReference type="ARBA" id="ARBA00023004"/>
    </source>
</evidence>
<evidence type="ECO:0000256" key="9">
    <source>
        <dbReference type="ARBA" id="ARBA00023239"/>
    </source>
</evidence>
<dbReference type="Proteomes" id="UP000030762">
    <property type="component" value="Unassembled WGS sequence"/>
</dbReference>
<evidence type="ECO:0000256" key="5">
    <source>
        <dbReference type="ARBA" id="ARBA00022792"/>
    </source>
</evidence>
<evidence type="ECO:0000313" key="12">
    <source>
        <dbReference type="Proteomes" id="UP000030762"/>
    </source>
</evidence>
<dbReference type="PANTHER" id="PTHR12743:SF0">
    <property type="entry name" value="HOLOCYTOCHROME C-TYPE SYNTHASE"/>
    <property type="match status" value="1"/>
</dbReference>
<comment type="catalytic activity">
    <reaction evidence="10">
        <text>holo-[cytochrome c] = apo-[cytochrome c] + heme b</text>
        <dbReference type="Rhea" id="RHEA:22648"/>
        <dbReference type="Rhea" id="RHEA-COMP:10725"/>
        <dbReference type="Rhea" id="RHEA-COMP:10726"/>
        <dbReference type="ChEBI" id="CHEBI:29950"/>
        <dbReference type="ChEBI" id="CHEBI:60344"/>
        <dbReference type="ChEBI" id="CHEBI:83739"/>
        <dbReference type="EC" id="4.4.1.17"/>
    </reaction>
</comment>
<keyword evidence="12" id="KW-1185">Reference proteome</keyword>
<evidence type="ECO:0000256" key="7">
    <source>
        <dbReference type="ARBA" id="ARBA00023128"/>
    </source>
</evidence>
<evidence type="ECO:0000256" key="10">
    <source>
        <dbReference type="RuleBase" id="RU363130"/>
    </source>
</evidence>
<dbReference type="PROSITE" id="PS00822">
    <property type="entry name" value="CYTO_HEME_LYASE_2"/>
    <property type="match status" value="1"/>
</dbReference>
<dbReference type="GO" id="GO:0004408">
    <property type="term" value="F:holocytochrome-c synthase activity"/>
    <property type="evidence" value="ECO:0007669"/>
    <property type="project" value="UniProtKB-EC"/>
</dbReference>
<dbReference type="RefSeq" id="XP_008609255.1">
    <property type="nucleotide sequence ID" value="XM_008611033.1"/>
</dbReference>
<protein>
    <recommendedName>
        <fullName evidence="10">Holocytochrome c-type synthase</fullName>
        <ecNumber evidence="10">4.4.1.17</ecNumber>
    </recommendedName>
</protein>
<dbReference type="AlphaFoldDB" id="T0RX06"/>
<dbReference type="Pfam" id="PF01265">
    <property type="entry name" value="Cyto_heme_lyase"/>
    <property type="match status" value="1"/>
</dbReference>
<reference evidence="11 12" key="1">
    <citation type="submission" date="2012-04" db="EMBL/GenBank/DDBJ databases">
        <title>The Genome Sequence of Saprolegnia declina VS20.</title>
        <authorList>
            <consortium name="The Broad Institute Genome Sequencing Platform"/>
            <person name="Russ C."/>
            <person name="Nusbaum C."/>
            <person name="Tyler B."/>
            <person name="van West P."/>
            <person name="Dieguez-Uribeondo J."/>
            <person name="de Bruijn I."/>
            <person name="Tripathy S."/>
            <person name="Jiang R."/>
            <person name="Young S.K."/>
            <person name="Zeng Q."/>
            <person name="Gargeya S."/>
            <person name="Fitzgerald M."/>
            <person name="Haas B."/>
            <person name="Abouelleil A."/>
            <person name="Alvarado L."/>
            <person name="Arachchi H.M."/>
            <person name="Berlin A."/>
            <person name="Chapman S.B."/>
            <person name="Goldberg J."/>
            <person name="Griggs A."/>
            <person name="Gujja S."/>
            <person name="Hansen M."/>
            <person name="Howarth C."/>
            <person name="Imamovic A."/>
            <person name="Larimer J."/>
            <person name="McCowen C."/>
            <person name="Montmayeur A."/>
            <person name="Murphy C."/>
            <person name="Neiman D."/>
            <person name="Pearson M."/>
            <person name="Priest M."/>
            <person name="Roberts A."/>
            <person name="Saif S."/>
            <person name="Shea T."/>
            <person name="Sisk P."/>
            <person name="Sykes S."/>
            <person name="Wortman J."/>
            <person name="Nusbaum C."/>
            <person name="Birren B."/>
        </authorList>
    </citation>
    <scope>NUCLEOTIDE SEQUENCE [LARGE SCALE GENOMIC DNA]</scope>
    <source>
        <strain evidence="11 12">VS20</strain>
    </source>
</reference>
<organism evidence="11 12">
    <name type="scientific">Saprolegnia diclina (strain VS20)</name>
    <dbReference type="NCBI Taxonomy" id="1156394"/>
    <lineage>
        <taxon>Eukaryota</taxon>
        <taxon>Sar</taxon>
        <taxon>Stramenopiles</taxon>
        <taxon>Oomycota</taxon>
        <taxon>Saprolegniomycetes</taxon>
        <taxon>Saprolegniales</taxon>
        <taxon>Saprolegniaceae</taxon>
        <taxon>Saprolegnia</taxon>
    </lineage>
</organism>
<dbReference type="OrthoDB" id="4243at2759"/>
<evidence type="ECO:0000256" key="4">
    <source>
        <dbReference type="ARBA" id="ARBA00022723"/>
    </source>
</evidence>
<proteinExistence type="inferred from homology"/>
<evidence type="ECO:0000313" key="11">
    <source>
        <dbReference type="EMBL" id="EQC37093.1"/>
    </source>
</evidence>
<dbReference type="STRING" id="1156394.T0RX06"/>
<name>T0RX06_SAPDV</name>
<keyword evidence="4 10" id="KW-0479">Metal-binding</keyword>
<dbReference type="EC" id="4.4.1.17" evidence="10"/>
<evidence type="ECO:0000256" key="2">
    <source>
        <dbReference type="ARBA" id="ARBA00007255"/>
    </source>
</evidence>
<sequence length="268" mass="29521">MSSSPPACPVDHGAPATGGCPVDHSAPTTGGCPVDHSKMGGPSMAGLNTLNFMEPADQSVAKGQSVPLSTQRVASTIPMGSYVPAHQKEGQDTWQYPSEQQYFNAMKRKGWDPQERDMKVIVSIHNTINEKGWAEVVETEKTLHGDAYTHGDPKLVRFMGRPKDFTPKARLLNLFGMANLPFDRHDWIIDRNGEEVRYVIDFYTGHPTPGKPISVYMDVRPALDNIGNAVDRLRMQFHKNVLPLLPFRGAFLNSPPSKPEPSADSSTK</sequence>
<dbReference type="eggNOG" id="KOG3996">
    <property type="taxonomic scope" value="Eukaryota"/>
</dbReference>
<evidence type="ECO:0000256" key="1">
    <source>
        <dbReference type="ARBA" id="ARBA00004273"/>
    </source>
</evidence>
<dbReference type="GO" id="GO:0005743">
    <property type="term" value="C:mitochondrial inner membrane"/>
    <property type="evidence" value="ECO:0007669"/>
    <property type="project" value="UniProtKB-SubCell"/>
</dbReference>
<dbReference type="GeneID" id="19946047"/>
<comment type="subcellular location">
    <subcellularLocation>
        <location evidence="1 10">Mitochondrion inner membrane</location>
    </subcellularLocation>
</comment>
<dbReference type="EMBL" id="JH767145">
    <property type="protein sequence ID" value="EQC37093.1"/>
    <property type="molecule type" value="Genomic_DNA"/>
</dbReference>
<keyword evidence="5 10" id="KW-0999">Mitochondrion inner membrane</keyword>
<keyword evidence="7 10" id="KW-0496">Mitochondrion</keyword>
<dbReference type="InterPro" id="IPR000511">
    <property type="entry name" value="Holocyt_c/c1_synthase"/>
</dbReference>
<keyword evidence="8 10" id="KW-0472">Membrane</keyword>
<dbReference type="GO" id="GO:0046872">
    <property type="term" value="F:metal ion binding"/>
    <property type="evidence" value="ECO:0007669"/>
    <property type="project" value="UniProtKB-KW"/>
</dbReference>
<dbReference type="VEuPathDB" id="FungiDB:SDRG_05320"/>
<evidence type="ECO:0000256" key="3">
    <source>
        <dbReference type="ARBA" id="ARBA00022617"/>
    </source>
</evidence>